<dbReference type="Proteomes" id="UP000054007">
    <property type="component" value="Unassembled WGS sequence"/>
</dbReference>
<proteinExistence type="predicted"/>
<name>A0A0D7BVF0_9AGAR</name>
<feature type="non-terminal residue" evidence="1">
    <location>
        <position position="1"/>
    </location>
</feature>
<organism evidence="1 2">
    <name type="scientific">Cylindrobasidium torrendii FP15055 ss-10</name>
    <dbReference type="NCBI Taxonomy" id="1314674"/>
    <lineage>
        <taxon>Eukaryota</taxon>
        <taxon>Fungi</taxon>
        <taxon>Dikarya</taxon>
        <taxon>Basidiomycota</taxon>
        <taxon>Agaricomycotina</taxon>
        <taxon>Agaricomycetes</taxon>
        <taxon>Agaricomycetidae</taxon>
        <taxon>Agaricales</taxon>
        <taxon>Marasmiineae</taxon>
        <taxon>Physalacriaceae</taxon>
        <taxon>Cylindrobasidium</taxon>
    </lineage>
</organism>
<accession>A0A0D7BVF0</accession>
<evidence type="ECO:0000313" key="1">
    <source>
        <dbReference type="EMBL" id="KIY74200.1"/>
    </source>
</evidence>
<gene>
    <name evidence="1" type="ORF">CYLTODRAFT_337540</name>
</gene>
<feature type="non-terminal residue" evidence="1">
    <location>
        <position position="145"/>
    </location>
</feature>
<sequence>FPWPPNILNHYILQPNPAYVASSSIQSTNLPYDAHPVHMRTLSAPLRLFTQSDVAIGNYGTVLWIDTQTEEYFMQSATGQRLAGATLSSAGPDAENPDVVAYSAGSESVYNIHDQNSWCVLALDEPNGRVALGALDGIISIMDFA</sequence>
<protein>
    <submittedName>
        <fullName evidence="1">Uncharacterized protein</fullName>
    </submittedName>
</protein>
<dbReference type="STRING" id="1314674.A0A0D7BVF0"/>
<dbReference type="OrthoDB" id="3193353at2759"/>
<keyword evidence="2" id="KW-1185">Reference proteome</keyword>
<dbReference type="EMBL" id="KN880432">
    <property type="protein sequence ID" value="KIY74200.1"/>
    <property type="molecule type" value="Genomic_DNA"/>
</dbReference>
<dbReference type="AlphaFoldDB" id="A0A0D7BVF0"/>
<evidence type="ECO:0000313" key="2">
    <source>
        <dbReference type="Proteomes" id="UP000054007"/>
    </source>
</evidence>
<reference evidence="1 2" key="1">
    <citation type="journal article" date="2015" name="Fungal Genet. Biol.">
        <title>Evolution of novel wood decay mechanisms in Agaricales revealed by the genome sequences of Fistulina hepatica and Cylindrobasidium torrendii.</title>
        <authorList>
            <person name="Floudas D."/>
            <person name="Held B.W."/>
            <person name="Riley R."/>
            <person name="Nagy L.G."/>
            <person name="Koehler G."/>
            <person name="Ransdell A.S."/>
            <person name="Younus H."/>
            <person name="Chow J."/>
            <person name="Chiniquy J."/>
            <person name="Lipzen A."/>
            <person name="Tritt A."/>
            <person name="Sun H."/>
            <person name="Haridas S."/>
            <person name="LaButti K."/>
            <person name="Ohm R.A."/>
            <person name="Kues U."/>
            <person name="Blanchette R.A."/>
            <person name="Grigoriev I.V."/>
            <person name="Minto R.E."/>
            <person name="Hibbett D.S."/>
        </authorList>
    </citation>
    <scope>NUCLEOTIDE SEQUENCE [LARGE SCALE GENOMIC DNA]</scope>
    <source>
        <strain evidence="1 2">FP15055 ss-10</strain>
    </source>
</reference>